<evidence type="ECO:0000256" key="2">
    <source>
        <dbReference type="ARBA" id="ARBA00022490"/>
    </source>
</evidence>
<dbReference type="GO" id="GO:0005737">
    <property type="term" value="C:cytoplasm"/>
    <property type="evidence" value="ECO:0007669"/>
    <property type="project" value="UniProtKB-UniRule"/>
</dbReference>
<dbReference type="PANTHER" id="PTHR34701:SF1">
    <property type="entry name" value="TRANSCRIPTIONAL REGULATOR MRAZ"/>
    <property type="match status" value="1"/>
</dbReference>
<dbReference type="InterPro" id="IPR020603">
    <property type="entry name" value="MraZ_dom"/>
</dbReference>
<keyword evidence="3" id="KW-0677">Repeat</keyword>
<dbReference type="HAMAP" id="MF_01008">
    <property type="entry name" value="MraZ"/>
    <property type="match status" value="1"/>
</dbReference>
<protein>
    <recommendedName>
        <fullName evidence="1 7">Transcriptional regulator MraZ</fullName>
    </recommendedName>
</protein>
<dbReference type="EMBL" id="SMFT01000003">
    <property type="protein sequence ID" value="TCJ97884.1"/>
    <property type="molecule type" value="Genomic_DNA"/>
</dbReference>
<dbReference type="AlphaFoldDB" id="A0A4R1FVL6"/>
<evidence type="ECO:0000256" key="7">
    <source>
        <dbReference type="HAMAP-Rule" id="MF_01008"/>
    </source>
</evidence>
<keyword evidence="4 7" id="KW-0805">Transcription regulation</keyword>
<sequence length="152" mass="17427">MFRGASAINLDGKGRLAIPTRYRAEILEQHQGQMICTLDIRQPCLLLYPLNEWLDVEKKLLALSNFNPTERSIQRVMLGHATECELDSAGRILLSAPLRQRVKLEKSIMLVGQLNKFEIWSELEWQAQIEKDMQLGMSDQFALSEELKTLSL</sequence>
<comment type="similarity">
    <text evidence="7">Belongs to the MraZ family.</text>
</comment>
<dbReference type="Proteomes" id="UP000294702">
    <property type="component" value="Unassembled WGS sequence"/>
</dbReference>
<dbReference type="CDD" id="cd16320">
    <property type="entry name" value="MraZ_N"/>
    <property type="match status" value="1"/>
</dbReference>
<organism evidence="9 10">
    <name type="scientific">Volucribacter psittacicida</name>
    <dbReference type="NCBI Taxonomy" id="203482"/>
    <lineage>
        <taxon>Bacteria</taxon>
        <taxon>Pseudomonadati</taxon>
        <taxon>Pseudomonadota</taxon>
        <taxon>Gammaproteobacteria</taxon>
        <taxon>Pasteurellales</taxon>
        <taxon>Pasteurellaceae</taxon>
        <taxon>Volucribacter</taxon>
    </lineage>
</organism>
<dbReference type="InterPro" id="IPR035642">
    <property type="entry name" value="MraZ_N"/>
</dbReference>
<name>A0A4R1FVL6_9PAST</name>
<evidence type="ECO:0000259" key="8">
    <source>
        <dbReference type="PROSITE" id="PS51740"/>
    </source>
</evidence>
<gene>
    <name evidence="7" type="primary">mraZ</name>
    <name evidence="9" type="ORF">EV694_1473</name>
</gene>
<dbReference type="CDD" id="cd16321">
    <property type="entry name" value="MraZ_C"/>
    <property type="match status" value="1"/>
</dbReference>
<evidence type="ECO:0000256" key="6">
    <source>
        <dbReference type="ARBA" id="ARBA00023163"/>
    </source>
</evidence>
<evidence type="ECO:0000256" key="5">
    <source>
        <dbReference type="ARBA" id="ARBA00023125"/>
    </source>
</evidence>
<evidence type="ECO:0000313" key="10">
    <source>
        <dbReference type="Proteomes" id="UP000294702"/>
    </source>
</evidence>
<proteinExistence type="inferred from homology"/>
<keyword evidence="2 7" id="KW-0963">Cytoplasm</keyword>
<dbReference type="InterPro" id="IPR037914">
    <property type="entry name" value="SpoVT-AbrB_sf"/>
</dbReference>
<dbReference type="InterPro" id="IPR007159">
    <property type="entry name" value="SpoVT-AbrB_dom"/>
</dbReference>
<dbReference type="Pfam" id="PF02381">
    <property type="entry name" value="MraZ"/>
    <property type="match status" value="2"/>
</dbReference>
<dbReference type="NCBIfam" id="TIGR00242">
    <property type="entry name" value="division/cell wall cluster transcriptional repressor MraZ"/>
    <property type="match status" value="1"/>
</dbReference>
<dbReference type="OrthoDB" id="9807753at2"/>
<dbReference type="Gene3D" id="3.40.1550.20">
    <property type="entry name" value="Transcriptional regulator MraZ domain"/>
    <property type="match status" value="1"/>
</dbReference>
<dbReference type="GO" id="GO:2000143">
    <property type="term" value="P:negative regulation of DNA-templated transcription initiation"/>
    <property type="evidence" value="ECO:0007669"/>
    <property type="project" value="TreeGrafter"/>
</dbReference>
<comment type="subcellular location">
    <subcellularLocation>
        <location evidence="7">Cytoplasm</location>
        <location evidence="7">Nucleoid</location>
    </subcellularLocation>
</comment>
<dbReference type="InterPro" id="IPR038619">
    <property type="entry name" value="MraZ_sf"/>
</dbReference>
<dbReference type="RefSeq" id="WP_132691009.1">
    <property type="nucleotide sequence ID" value="NZ_SMFT01000003.1"/>
</dbReference>
<keyword evidence="5 7" id="KW-0238">DNA-binding</keyword>
<keyword evidence="6 7" id="KW-0804">Transcription</keyword>
<keyword evidence="10" id="KW-1185">Reference proteome</keyword>
<dbReference type="FunFam" id="3.40.1550.20:FF:000001">
    <property type="entry name" value="Transcriptional regulator MraZ"/>
    <property type="match status" value="1"/>
</dbReference>
<dbReference type="PROSITE" id="PS51740">
    <property type="entry name" value="SPOVT_ABRB"/>
    <property type="match status" value="2"/>
</dbReference>
<evidence type="ECO:0000256" key="3">
    <source>
        <dbReference type="ARBA" id="ARBA00022737"/>
    </source>
</evidence>
<dbReference type="PANTHER" id="PTHR34701">
    <property type="entry name" value="TRANSCRIPTIONAL REGULATOR MRAZ"/>
    <property type="match status" value="1"/>
</dbReference>
<comment type="caution">
    <text evidence="9">The sequence shown here is derived from an EMBL/GenBank/DDBJ whole genome shotgun (WGS) entry which is preliminary data.</text>
</comment>
<dbReference type="GO" id="GO:0003700">
    <property type="term" value="F:DNA-binding transcription factor activity"/>
    <property type="evidence" value="ECO:0007669"/>
    <property type="project" value="UniProtKB-UniRule"/>
</dbReference>
<accession>A0A4R1FVL6</accession>
<evidence type="ECO:0000313" key="9">
    <source>
        <dbReference type="EMBL" id="TCJ97884.1"/>
    </source>
</evidence>
<evidence type="ECO:0000256" key="1">
    <source>
        <dbReference type="ARBA" id="ARBA00013860"/>
    </source>
</evidence>
<evidence type="ECO:0000256" key="4">
    <source>
        <dbReference type="ARBA" id="ARBA00023015"/>
    </source>
</evidence>
<dbReference type="InterPro" id="IPR035644">
    <property type="entry name" value="MraZ_C"/>
</dbReference>
<reference evidence="9 10" key="1">
    <citation type="submission" date="2019-03" db="EMBL/GenBank/DDBJ databases">
        <title>Genomic Encyclopedia of Type Strains, Phase IV (KMG-IV): sequencing the most valuable type-strain genomes for metagenomic binning, comparative biology and taxonomic classification.</title>
        <authorList>
            <person name="Goeker M."/>
        </authorList>
    </citation>
    <scope>NUCLEOTIDE SEQUENCE [LARGE SCALE GENOMIC DNA]</scope>
    <source>
        <strain evidence="9 10">DSM 15534</strain>
    </source>
</reference>
<feature type="domain" description="SpoVT-AbrB" evidence="8">
    <location>
        <begin position="81"/>
        <end position="124"/>
    </location>
</feature>
<dbReference type="GO" id="GO:0009295">
    <property type="term" value="C:nucleoid"/>
    <property type="evidence" value="ECO:0007669"/>
    <property type="project" value="UniProtKB-SubCell"/>
</dbReference>
<dbReference type="InterPro" id="IPR003444">
    <property type="entry name" value="MraZ"/>
</dbReference>
<feature type="domain" description="SpoVT-AbrB" evidence="8">
    <location>
        <begin position="5"/>
        <end position="52"/>
    </location>
</feature>
<dbReference type="GO" id="GO:0000976">
    <property type="term" value="F:transcription cis-regulatory region binding"/>
    <property type="evidence" value="ECO:0007669"/>
    <property type="project" value="TreeGrafter"/>
</dbReference>
<comment type="subunit">
    <text evidence="7">Forms oligomers.</text>
</comment>
<dbReference type="SUPFAM" id="SSF89447">
    <property type="entry name" value="AbrB/MazE/MraZ-like"/>
    <property type="match status" value="1"/>
</dbReference>